<comment type="caution">
    <text evidence="2">The sequence shown here is derived from an EMBL/GenBank/DDBJ whole genome shotgun (WGS) entry which is preliminary data.</text>
</comment>
<evidence type="ECO:0000313" key="2">
    <source>
        <dbReference type="EMBL" id="EBY0600917.1"/>
    </source>
</evidence>
<name>A0A5W8FZJ8_SALON</name>
<feature type="domain" description="DUF2726" evidence="1">
    <location>
        <begin position="39"/>
        <end position="159"/>
    </location>
</feature>
<reference evidence="2" key="1">
    <citation type="submission" date="2018-07" db="EMBL/GenBank/DDBJ databases">
        <authorList>
            <person name="Ashton P.M."/>
            <person name="Dallman T."/>
            <person name="Nair S."/>
            <person name="De Pinna E."/>
            <person name="Peters T."/>
            <person name="Grant K."/>
        </authorList>
    </citation>
    <scope>NUCLEOTIDE SEQUENCE</scope>
    <source>
        <strain evidence="2">516939</strain>
    </source>
</reference>
<dbReference type="InterPro" id="IPR024402">
    <property type="entry name" value="DUF2726"/>
</dbReference>
<protein>
    <submittedName>
        <fullName evidence="2">DUF2726 domain-containing protein</fullName>
    </submittedName>
</protein>
<dbReference type="AlphaFoldDB" id="A0A5W8FZJ8"/>
<gene>
    <name evidence="2" type="ORF">DUR78_19840</name>
</gene>
<dbReference type="Pfam" id="PF10881">
    <property type="entry name" value="DUF2726"/>
    <property type="match status" value="1"/>
</dbReference>
<proteinExistence type="predicted"/>
<accession>A0A5W8FZJ8</accession>
<organism evidence="2">
    <name type="scientific">Salmonella oranienberg</name>
    <dbReference type="NCBI Taxonomy" id="28147"/>
    <lineage>
        <taxon>Bacteria</taxon>
        <taxon>Pseudomonadati</taxon>
        <taxon>Pseudomonadota</taxon>
        <taxon>Gammaproteobacteria</taxon>
        <taxon>Enterobacterales</taxon>
        <taxon>Enterobacteriaceae</taxon>
        <taxon>Salmonella</taxon>
    </lineage>
</organism>
<dbReference type="EMBL" id="AAHMZU010000021">
    <property type="protein sequence ID" value="EBY0600917.1"/>
    <property type="molecule type" value="Genomic_DNA"/>
</dbReference>
<sequence length="163" mass="18453">MSGTVLCILFLTLLYRKTGAVPGNRMLSLLQKRTCYQAKPFLTDRERRFYRDLSQGLSGTSLQVMAQVRLADVVQTAPGLSRADALSLFRRISRWHCDFVILDVRSFTVKAIVELDDRTHLRPERQRRDGIFNVVVAQAGIPLLRPRSVKAAGEVAEVIRRLA</sequence>
<evidence type="ECO:0000259" key="1">
    <source>
        <dbReference type="Pfam" id="PF10881"/>
    </source>
</evidence>